<name>A0A7W0HMI6_9BACT</name>
<accession>A0A7W0HMI6</accession>
<dbReference type="Pfam" id="PF01497">
    <property type="entry name" value="Peripla_BP_2"/>
    <property type="match status" value="1"/>
</dbReference>
<dbReference type="RefSeq" id="WP_181552745.1">
    <property type="nucleotide sequence ID" value="NZ_JACDUS010000017.1"/>
</dbReference>
<evidence type="ECO:0000256" key="1">
    <source>
        <dbReference type="SAM" id="MobiDB-lite"/>
    </source>
</evidence>
<dbReference type="PANTHER" id="PTHR30535:SF34">
    <property type="entry name" value="MOLYBDATE-BINDING PROTEIN MOLA"/>
    <property type="match status" value="1"/>
</dbReference>
<feature type="region of interest" description="Disordered" evidence="1">
    <location>
        <begin position="318"/>
        <end position="344"/>
    </location>
</feature>
<gene>
    <name evidence="3" type="ORF">HNR65_003492</name>
</gene>
<dbReference type="SUPFAM" id="SSF53807">
    <property type="entry name" value="Helical backbone' metal receptor"/>
    <property type="match status" value="1"/>
</dbReference>
<dbReference type="PROSITE" id="PS50983">
    <property type="entry name" value="FE_B12_PBP"/>
    <property type="match status" value="1"/>
</dbReference>
<dbReference type="EMBL" id="JACDUS010000017">
    <property type="protein sequence ID" value="MBA2883131.1"/>
    <property type="molecule type" value="Genomic_DNA"/>
</dbReference>
<comment type="caution">
    <text evidence="3">The sequence shown here is derived from an EMBL/GenBank/DDBJ whole genome shotgun (WGS) entry which is preliminary data.</text>
</comment>
<dbReference type="Proteomes" id="UP000525298">
    <property type="component" value="Unassembled WGS sequence"/>
</dbReference>
<evidence type="ECO:0000313" key="3">
    <source>
        <dbReference type="EMBL" id="MBA2883131.1"/>
    </source>
</evidence>
<evidence type="ECO:0000259" key="2">
    <source>
        <dbReference type="PROSITE" id="PS50983"/>
    </source>
</evidence>
<dbReference type="PANTHER" id="PTHR30535">
    <property type="entry name" value="VITAMIN B12-BINDING PROTEIN"/>
    <property type="match status" value="1"/>
</dbReference>
<dbReference type="AlphaFoldDB" id="A0A7W0HMI6"/>
<proteinExistence type="predicted"/>
<protein>
    <submittedName>
        <fullName evidence="3">Iron complex transport system substrate-binding protein</fullName>
    </submittedName>
</protein>
<dbReference type="Gene3D" id="3.40.50.1980">
    <property type="entry name" value="Nitrogenase molybdenum iron protein domain"/>
    <property type="match status" value="2"/>
</dbReference>
<evidence type="ECO:0000313" key="4">
    <source>
        <dbReference type="Proteomes" id="UP000525298"/>
    </source>
</evidence>
<sequence length="344" mass="37816">MTASRVRAERIITDAAGRKVKIPDNVSRLVTTFKPATLMVLCLKGADAFVGLDNSSRHDPLVLAVAPEMADLPGVGSKSSGINLETVLSLDPDLVILSYQKTDVQMADRLQNSGCPAVVIAPETFASIKQTLIMVASAIGKPRRADAVIQAMERVLARVGKRVQNLDPEERKTVYYAGPSGFLSTSPSGMLQDRMIHLAGGINAAHALHGHFKQISPEQLMIWAPESIVISPMSRLQAKTFINRRQFSLLPAVRENEIHVFPSSLSPWDFPSPLSVLGVLWLGNRLYAEQFEDICLIHEINDFHETLFDQSFTKMGGHLNDKMKRKDPAHPVRNQDVPGRNPGS</sequence>
<dbReference type="InterPro" id="IPR002491">
    <property type="entry name" value="ABC_transptr_periplasmic_BD"/>
</dbReference>
<feature type="domain" description="Fe/B12 periplasmic-binding" evidence="2">
    <location>
        <begin position="28"/>
        <end position="290"/>
    </location>
</feature>
<keyword evidence="4" id="KW-1185">Reference proteome</keyword>
<feature type="compositionally biased region" description="Basic and acidic residues" evidence="1">
    <location>
        <begin position="319"/>
        <end position="330"/>
    </location>
</feature>
<dbReference type="InterPro" id="IPR050902">
    <property type="entry name" value="ABC_Transporter_SBP"/>
</dbReference>
<organism evidence="3 4">
    <name type="scientific">Desulfosalsimonas propionicica</name>
    <dbReference type="NCBI Taxonomy" id="332175"/>
    <lineage>
        <taxon>Bacteria</taxon>
        <taxon>Pseudomonadati</taxon>
        <taxon>Thermodesulfobacteriota</taxon>
        <taxon>Desulfobacteria</taxon>
        <taxon>Desulfobacterales</taxon>
        <taxon>Desulfosalsimonadaceae</taxon>
        <taxon>Desulfosalsimonas</taxon>
    </lineage>
</organism>
<dbReference type="Gene3D" id="1.20.58.2180">
    <property type="match status" value="1"/>
</dbReference>
<reference evidence="3 4" key="1">
    <citation type="submission" date="2020-07" db="EMBL/GenBank/DDBJ databases">
        <title>Genomic Encyclopedia of Type Strains, Phase IV (KMG-IV): sequencing the most valuable type-strain genomes for metagenomic binning, comparative biology and taxonomic classification.</title>
        <authorList>
            <person name="Goeker M."/>
        </authorList>
    </citation>
    <scope>NUCLEOTIDE SEQUENCE [LARGE SCALE GENOMIC DNA]</scope>
    <source>
        <strain evidence="3 4">DSM 17721</strain>
    </source>
</reference>